<feature type="transmembrane region" description="Helical" evidence="2">
    <location>
        <begin position="69"/>
        <end position="87"/>
    </location>
</feature>
<evidence type="ECO:0000256" key="1">
    <source>
        <dbReference type="SAM" id="MobiDB-lite"/>
    </source>
</evidence>
<dbReference type="InterPro" id="IPR056543">
    <property type="entry name" value="Ig-like_POM152_9th"/>
</dbReference>
<feature type="compositionally biased region" description="Low complexity" evidence="1">
    <location>
        <begin position="14"/>
        <end position="24"/>
    </location>
</feature>
<dbReference type="GO" id="GO:0003677">
    <property type="term" value="F:DNA binding"/>
    <property type="evidence" value="ECO:0007669"/>
    <property type="project" value="InterPro"/>
</dbReference>
<name>A0A0G2GY96_PHACM</name>
<dbReference type="InterPro" id="IPR056541">
    <property type="entry name" value="Ig-like_POM152"/>
</dbReference>
<dbReference type="Pfam" id="PF08755">
    <property type="entry name" value="YccV-like"/>
    <property type="match status" value="1"/>
</dbReference>
<reference evidence="4 5" key="2">
    <citation type="submission" date="2015-05" db="EMBL/GenBank/DDBJ databases">
        <authorList>
            <person name="Morales-Cruz A."/>
            <person name="Amrine K.C."/>
            <person name="Cantu D."/>
        </authorList>
    </citation>
    <scope>NUCLEOTIDE SEQUENCE [LARGE SCALE GENOMIC DNA]</scope>
    <source>
        <strain evidence="4">UCRPC4</strain>
    </source>
</reference>
<keyword evidence="2" id="KW-1133">Transmembrane helix</keyword>
<keyword evidence="5" id="KW-1185">Reference proteome</keyword>
<evidence type="ECO:0000256" key="2">
    <source>
        <dbReference type="SAM" id="Phobius"/>
    </source>
</evidence>
<dbReference type="InterPro" id="IPR032698">
    <property type="entry name" value="SirB1_N"/>
</dbReference>
<dbReference type="Pfam" id="PF13369">
    <property type="entry name" value="Transglut_core2"/>
    <property type="match status" value="1"/>
</dbReference>
<dbReference type="Pfam" id="PF24097">
    <property type="entry name" value="TMD_POM152"/>
    <property type="match status" value="1"/>
</dbReference>
<dbReference type="NCBIfam" id="TIGR02097">
    <property type="entry name" value="yccV"/>
    <property type="match status" value="1"/>
</dbReference>
<dbReference type="SMART" id="SM00992">
    <property type="entry name" value="YccV-like"/>
    <property type="match status" value="1"/>
</dbReference>
<evidence type="ECO:0000313" key="5">
    <source>
        <dbReference type="Proteomes" id="UP000053317"/>
    </source>
</evidence>
<dbReference type="Proteomes" id="UP000053317">
    <property type="component" value="Unassembled WGS sequence"/>
</dbReference>
<feature type="domain" description="F-box" evidence="3">
    <location>
        <begin position="1266"/>
        <end position="1312"/>
    </location>
</feature>
<dbReference type="SUPFAM" id="SSF81383">
    <property type="entry name" value="F-box domain"/>
    <property type="match status" value="1"/>
</dbReference>
<dbReference type="Pfam" id="PF12937">
    <property type="entry name" value="F-box-like"/>
    <property type="match status" value="1"/>
</dbReference>
<feature type="region of interest" description="Disordered" evidence="1">
    <location>
        <begin position="1"/>
        <end position="51"/>
    </location>
</feature>
<feature type="transmembrane region" description="Helical" evidence="2">
    <location>
        <begin position="132"/>
        <end position="156"/>
    </location>
</feature>
<evidence type="ECO:0000313" key="4">
    <source>
        <dbReference type="EMBL" id="KKY21610.1"/>
    </source>
</evidence>
<dbReference type="Pfam" id="PF24312">
    <property type="entry name" value="Ig-like_POM152"/>
    <property type="match status" value="3"/>
</dbReference>
<dbReference type="Pfam" id="PF24519">
    <property type="entry name" value="Ig-like_Pom152_1"/>
    <property type="match status" value="1"/>
</dbReference>
<dbReference type="InterPro" id="IPR036623">
    <property type="entry name" value="Hemimethylated_DNA-bd_sf"/>
</dbReference>
<comment type="caution">
    <text evidence="4">The sequence shown here is derived from an EMBL/GenBank/DDBJ whole genome shotgun (WGS) entry which is preliminary data.</text>
</comment>
<organism evidence="4 5">
    <name type="scientific">Phaeomoniella chlamydospora</name>
    <name type="common">Phaeoacremonium chlamydosporum</name>
    <dbReference type="NCBI Taxonomy" id="158046"/>
    <lineage>
        <taxon>Eukaryota</taxon>
        <taxon>Fungi</taxon>
        <taxon>Dikarya</taxon>
        <taxon>Ascomycota</taxon>
        <taxon>Pezizomycotina</taxon>
        <taxon>Eurotiomycetes</taxon>
        <taxon>Chaetothyriomycetidae</taxon>
        <taxon>Phaeomoniellales</taxon>
        <taxon>Phaeomoniellaceae</taxon>
        <taxon>Phaeomoniella</taxon>
    </lineage>
</organism>
<dbReference type="InterPro" id="IPR056540">
    <property type="entry name" value="TMD_POM152"/>
</dbReference>
<keyword evidence="2" id="KW-0812">Transmembrane</keyword>
<dbReference type="Pfam" id="PF24527">
    <property type="entry name" value="Ig-like_Pom152_9"/>
    <property type="match status" value="1"/>
</dbReference>
<dbReference type="Gene3D" id="1.20.1280.50">
    <property type="match status" value="1"/>
</dbReference>
<dbReference type="InterPro" id="IPR037701">
    <property type="entry name" value="Pom152"/>
</dbReference>
<evidence type="ECO:0000259" key="3">
    <source>
        <dbReference type="PROSITE" id="PS50181"/>
    </source>
</evidence>
<keyword evidence="2" id="KW-0472">Membrane</keyword>
<dbReference type="PANTHER" id="PTHR28206:SF1">
    <property type="entry name" value="NUCLEOPORIN POM152"/>
    <property type="match status" value="1"/>
</dbReference>
<dbReference type="EMBL" id="LCWF01000083">
    <property type="protein sequence ID" value="KKY21610.1"/>
    <property type="molecule type" value="Genomic_DNA"/>
</dbReference>
<reference evidence="4 5" key="1">
    <citation type="submission" date="2015-05" db="EMBL/GenBank/DDBJ databases">
        <title>Distinctive expansion of gene families associated with plant cell wall degradation and secondary metabolism in the genomes of grapevine trunk pathogens.</title>
        <authorList>
            <person name="Lawrence D.P."/>
            <person name="Travadon R."/>
            <person name="Rolshausen P.E."/>
            <person name="Baumgartner K."/>
        </authorList>
    </citation>
    <scope>NUCLEOTIDE SEQUENCE [LARGE SCALE GENOMIC DNA]</scope>
    <source>
        <strain evidence="4">UCRPC4</strain>
    </source>
</reference>
<feature type="transmembrane region" description="Helical" evidence="2">
    <location>
        <begin position="99"/>
        <end position="120"/>
    </location>
</feature>
<dbReference type="GO" id="GO:0070762">
    <property type="term" value="C:nuclear pore transmembrane ring"/>
    <property type="evidence" value="ECO:0007669"/>
    <property type="project" value="TreeGrafter"/>
</dbReference>
<feature type="compositionally biased region" description="Basic and acidic residues" evidence="1">
    <location>
        <begin position="258"/>
        <end position="267"/>
    </location>
</feature>
<accession>A0A0G2GY96</accession>
<dbReference type="Pfam" id="PF23664">
    <property type="entry name" value="Ig_Pom152"/>
    <property type="match status" value="2"/>
</dbReference>
<dbReference type="GO" id="GO:0006999">
    <property type="term" value="P:nuclear pore organization"/>
    <property type="evidence" value="ECO:0007669"/>
    <property type="project" value="TreeGrafter"/>
</dbReference>
<gene>
    <name evidence="4" type="ORF">UCRPC4_g03561</name>
</gene>
<dbReference type="PROSITE" id="PS50181">
    <property type="entry name" value="FBOX"/>
    <property type="match status" value="1"/>
</dbReference>
<dbReference type="InterPro" id="IPR011722">
    <property type="entry name" value="Hemimethylated_DNA-bd_dom"/>
</dbReference>
<dbReference type="InterPro" id="IPR001810">
    <property type="entry name" value="F-box_dom"/>
</dbReference>
<dbReference type="InterPro" id="IPR056544">
    <property type="entry name" value="Ig_POM152"/>
</dbReference>
<dbReference type="GO" id="GO:0017056">
    <property type="term" value="F:structural constituent of nuclear pore"/>
    <property type="evidence" value="ECO:0007669"/>
    <property type="project" value="InterPro"/>
</dbReference>
<dbReference type="GO" id="GO:0006606">
    <property type="term" value="P:protein import into nucleus"/>
    <property type="evidence" value="ECO:0007669"/>
    <property type="project" value="TreeGrafter"/>
</dbReference>
<protein>
    <submittedName>
        <fullName evidence="4">Putative nuclear envelope pore membrane protein</fullName>
    </submittedName>
</protein>
<proteinExistence type="predicted"/>
<dbReference type="SUPFAM" id="SSF141255">
    <property type="entry name" value="YccV-like"/>
    <property type="match status" value="1"/>
</dbReference>
<dbReference type="OrthoDB" id="5529162at2759"/>
<dbReference type="Gene3D" id="2.30.30.390">
    <property type="entry name" value="Hemimethylated DNA-binding domain"/>
    <property type="match status" value="1"/>
</dbReference>
<dbReference type="InterPro" id="IPR036047">
    <property type="entry name" value="F-box-like_dom_sf"/>
</dbReference>
<dbReference type="PANTHER" id="PTHR28206">
    <property type="entry name" value="NUCLEOPORIN POM152"/>
    <property type="match status" value="1"/>
</dbReference>
<dbReference type="InterPro" id="IPR056542">
    <property type="entry name" value="Ig-like_POM152_1st"/>
</dbReference>
<sequence length="1899" mass="213736">MYGTHTPRLRSAFPSTPQSTPPSQRQYDEYRGSRPLPAQPVKQPVQSSSADSTQPLIPFELIDAPTQRLLIVAGYGILTALRLVDYWKVSDDLDSTWLFLKWVSIDFTALFILPTFRIPWLEWGFSTTLTAFLLHAVMNVFLMFHIPIPVGAWLAALVKIAYDRELAISERRVNPSDIIHNASLILGKQIIQILPEGSAVLNPDRIPLCLDATTTSIDLPIRINQTSPILMELLRIDPETQETELITINAKTARQMKRQADKLHSKSDTSSPRTLHFPTKKTGVYQLQRVVDESKLEVQKRAFDTVVPSCPEASIIADTTDKCAGDVSDLLLKVSGLPPFKVKYSKAINNHESSSHFQTIQPEDLLSPLNMQQPSSTLVDARNPQVDWAKPVEVSVPINELMGTTGTWSYTVEEVQDASGNIVVYKIDHESSKSRRALAKGQQQDIWVHQRPKISVSGCDSQNPLKTPQGAKAKFPLELSHLRALSEEDLPLAIEYGFTPQADGITPAQTVESMVVSNTKPPPMIREPGFYSLQSVRSKFCTGTVVEPASCQLLNPPRPNVALASEDVADVCAGNPVGLSVDLDLTGTPPFQVRYTILHDGQLQPKTAKFEGSRGHLDLIPMSAGSYVYEFRELIDDVYGPISLKDNGLILTQNVKPAASARFNIYHRQETVCLGSSITAEISLVGEAPWTLDYELVHQGKRDRRSIIVDSDRFELTTEDFHQGGWYSIVLTSITDKSKCKRSLNEEMKFEVRSEQAKAKFGDIDGLYSIVALEGKSISLPIRLQGIQPWTVTLIHSKEGGQNSETTHRLKDRNSVVTVREPGTYQLVGVHDTCPGIVDIDANAFTVSWIDRPNLTVKGGNLSEESNRVFRKPDVCEGEEDQLRLLMTGNAPYEIGYSHQQKPAKGAGFVQNKKISAAIGTATVHMDTSRPGDNEYRFNSISDNLYDHNSKKFNPLLLRQRVNPLPTARFEQPGKTYGYCTNEATGSETIPIVLEGQAPFSIEVGITHHGSQRPEIMKLKVPTNRFDWSFARENLDLGTHSLNIRKVQDSKGCERHVDHDTSSVRILVSDVPAITSLESQTDYCVGEHISFSLSGLPPFEIFYRFQGHNRKAVVSSSHNPTFRRIAEQPGEFTITALSDNASGKCRAEKNITKVIHPMPTVKMSKGRTSIVDIHEGGEAELLFEFTGSPPFEFTYTRSENPSPSKGGKKGGKPVVLETRSEKSWEYEKRIRASDAGVYEVTAIKDRYCSFNRPVDFRRHIMDSSQPSRLADLPEEVLQNILRHADPQTAIALGQVARRFRHATEEPLLWKTYCLSAYQYWSDRHGLKHKLVSKEYIDWKDTFLDRQNSDDRVIRALNGIIDTKRGRMDHFDVFVECGYDAKDVLLRELRVSPDATDFLARRYWAYWALGMIHRNAALKIWEASGRPHTHGLDLRLEQCLGAFDVFIRGADVEGLSDVTNRLDQIAETLRAEKPGILDLTERQRSIAIADFLRRHTLVGMRPGQEYHALQNNFLGMALASDDHNALPLISVAIFCSLCTRFDLKAKLCNFPFHVYAMVYPKDGYDLDGNMTSHTIEPMFLDPWRSSEEVTVSSLREYISMLPNIDRVRSVDDFLIPASIPEISLRCARNITMSIEQSNPQRHPSDCAIHRINILWARYAALWATIVLAAPQPSVRLTTPNQVLPIHQQIVNLLHLFASDFPYDTKLVEAYLLPIMENVGGRYLNDVSSIRNIRIQDSRPQRYVKRRSHYSQYYLKYKVGQVFEHNRYGYRGVITGWDAKCEAREEWIEGMGVDRLADGRNQPFYIVLVINDLTIRYVASESIKILQPPETDNVFPDPPYLARSTSLHSATTTAATNEASECCCPFPQPGDFELEVGKWFRRWDKDQGVFVSNLVDEYPED</sequence>
<feature type="region of interest" description="Disordered" evidence="1">
    <location>
        <begin position="257"/>
        <end position="277"/>
    </location>
</feature>